<keyword evidence="3" id="KW-0732">Signal</keyword>
<dbReference type="Pfam" id="PF05036">
    <property type="entry name" value="SPOR"/>
    <property type="match status" value="1"/>
</dbReference>
<keyword evidence="1" id="KW-0802">TPR repeat</keyword>
<evidence type="ECO:0000259" key="4">
    <source>
        <dbReference type="PROSITE" id="PS51724"/>
    </source>
</evidence>
<feature type="chain" id="PRO_5011561773" evidence="3">
    <location>
        <begin position="24"/>
        <end position="719"/>
    </location>
</feature>
<feature type="compositionally biased region" description="Low complexity" evidence="2">
    <location>
        <begin position="366"/>
        <end position="385"/>
    </location>
</feature>
<dbReference type="PROSITE" id="PS50005">
    <property type="entry name" value="TPR"/>
    <property type="match status" value="1"/>
</dbReference>
<dbReference type="InterPro" id="IPR007730">
    <property type="entry name" value="SPOR-like_dom"/>
</dbReference>
<dbReference type="Gene3D" id="1.25.40.10">
    <property type="entry name" value="Tetratricopeptide repeat domain"/>
    <property type="match status" value="1"/>
</dbReference>
<feature type="region of interest" description="Disordered" evidence="2">
    <location>
        <begin position="429"/>
        <end position="632"/>
    </location>
</feature>
<feature type="region of interest" description="Disordered" evidence="2">
    <location>
        <begin position="254"/>
        <end position="392"/>
    </location>
</feature>
<feature type="repeat" description="TPR" evidence="1">
    <location>
        <begin position="56"/>
        <end position="89"/>
    </location>
</feature>
<dbReference type="SUPFAM" id="SSF48452">
    <property type="entry name" value="TPR-like"/>
    <property type="match status" value="1"/>
</dbReference>
<organism evidence="5 6">
    <name type="scientific">Sphingomonas jatrophae</name>
    <dbReference type="NCBI Taxonomy" id="1166337"/>
    <lineage>
        <taxon>Bacteria</taxon>
        <taxon>Pseudomonadati</taxon>
        <taxon>Pseudomonadota</taxon>
        <taxon>Alphaproteobacteria</taxon>
        <taxon>Sphingomonadales</taxon>
        <taxon>Sphingomonadaceae</taxon>
        <taxon>Sphingomonas</taxon>
    </lineage>
</organism>
<evidence type="ECO:0000256" key="3">
    <source>
        <dbReference type="SAM" id="SignalP"/>
    </source>
</evidence>
<dbReference type="GO" id="GO:0042834">
    <property type="term" value="F:peptidoglycan binding"/>
    <property type="evidence" value="ECO:0007669"/>
    <property type="project" value="InterPro"/>
</dbReference>
<dbReference type="SUPFAM" id="SSF110997">
    <property type="entry name" value="Sporulation related repeat"/>
    <property type="match status" value="1"/>
</dbReference>
<dbReference type="InterPro" id="IPR019734">
    <property type="entry name" value="TPR_rpt"/>
</dbReference>
<feature type="compositionally biased region" description="Low complexity" evidence="2">
    <location>
        <begin position="502"/>
        <end position="516"/>
    </location>
</feature>
<reference evidence="5 6" key="1">
    <citation type="submission" date="2016-10" db="EMBL/GenBank/DDBJ databases">
        <authorList>
            <person name="de Groot N.N."/>
        </authorList>
    </citation>
    <scope>NUCLEOTIDE SEQUENCE [LARGE SCALE GENOMIC DNA]</scope>
    <source>
        <strain evidence="5 6">S5-249</strain>
    </source>
</reference>
<sequence length="719" mass="73319">MTRFARLALAAVLPLSAATIAAAQAPVPGYGIPGQDDPVERLGRYLRVLSTSPRDLEALTGAGRAALDVGDAAAAIGFFSRAEEIAPRDGRIKAGLGSALVQMEQAAQALKLFDQAVDLGVPVATIAADRGLAHDLRGENKRAQADYVAALRAAPSDETVRRLALSQAMSGDRTAAMATLDPLLRRQDKAAWRASTFVLALTGDPRGATERLGLLVPAGQAAQIAPFLAKLGSLRAGEQAQAVHFGHLPTANTRLAGALPNPTPTPSASTQALAPQAAPFASRYADAAPRTSRTPPPVTPPVARQAAPLPAPVQTRPLATLTPSRATTPLPGSVQTGATAAQPTPPQPAPTSTYAGSPSPAPALLPTPAAAAPVPTPTQSTSAVTRAPAPSRVGPLPASVQAFAAGLMPQAAPPPSTPAAVAAIPLPPSAATSASTSSGLPPSGTGAEPGFATLASAASPQTASLPSPTRTETRTADEAPPPRLARAATEPVKAATPRTRTVDAVAKPKPVRVAAADEADEPAKPTRKGRTQVAAADETDAPATTKTGRKGKAAATQLASAEPLDPPTGKATRKGKTTEPDEDKSTRTKLTAADKKKADKAAADKKKADAEKATKLAEAKASAAKAKKEPERHWVQVATGAYKGDLAKAWNKVKADHPQTMAGKSAWTTPLRFTNRVLVGPFKSADEAQAFVNANAKAGFTTSRFTSSAGQPVERLGGK</sequence>
<feature type="compositionally biased region" description="Polar residues" evidence="2">
    <location>
        <begin position="456"/>
        <end position="470"/>
    </location>
</feature>
<feature type="domain" description="SPOR" evidence="4">
    <location>
        <begin position="627"/>
        <end position="708"/>
    </location>
</feature>
<keyword evidence="6" id="KW-1185">Reference proteome</keyword>
<dbReference type="InterPro" id="IPR036680">
    <property type="entry name" value="SPOR-like_sf"/>
</dbReference>
<gene>
    <name evidence="5" type="ORF">SAMN05192580_3560</name>
</gene>
<dbReference type="PROSITE" id="PS51724">
    <property type="entry name" value="SPOR"/>
    <property type="match status" value="1"/>
</dbReference>
<dbReference type="EMBL" id="FOZG01000003">
    <property type="protein sequence ID" value="SFS11303.1"/>
    <property type="molecule type" value="Genomic_DNA"/>
</dbReference>
<evidence type="ECO:0000313" key="6">
    <source>
        <dbReference type="Proteomes" id="UP000198824"/>
    </source>
</evidence>
<evidence type="ECO:0000313" key="5">
    <source>
        <dbReference type="EMBL" id="SFS11303.1"/>
    </source>
</evidence>
<dbReference type="SMART" id="SM00028">
    <property type="entry name" value="TPR"/>
    <property type="match status" value="3"/>
</dbReference>
<name>A0A1I6M6Q3_9SPHN</name>
<protein>
    <submittedName>
        <fullName evidence="5">Flp pilus assembly protein TadD, contains TPR repeats</fullName>
    </submittedName>
</protein>
<dbReference type="STRING" id="1166337.SAMN05192580_3560"/>
<dbReference type="Proteomes" id="UP000198824">
    <property type="component" value="Unassembled WGS sequence"/>
</dbReference>
<dbReference type="InterPro" id="IPR011990">
    <property type="entry name" value="TPR-like_helical_dom_sf"/>
</dbReference>
<feature type="signal peptide" evidence="3">
    <location>
        <begin position="1"/>
        <end position="23"/>
    </location>
</feature>
<dbReference type="RefSeq" id="WP_165611355.1">
    <property type="nucleotide sequence ID" value="NZ_FOZG01000003.1"/>
</dbReference>
<proteinExistence type="predicted"/>
<evidence type="ECO:0000256" key="2">
    <source>
        <dbReference type="SAM" id="MobiDB-lite"/>
    </source>
</evidence>
<accession>A0A1I6M6Q3</accession>
<feature type="compositionally biased region" description="Basic and acidic residues" evidence="2">
    <location>
        <begin position="576"/>
        <end position="618"/>
    </location>
</feature>
<feature type="compositionally biased region" description="Low complexity" evidence="2">
    <location>
        <begin position="429"/>
        <end position="446"/>
    </location>
</feature>
<evidence type="ECO:0000256" key="1">
    <source>
        <dbReference type="PROSITE-ProRule" id="PRU00339"/>
    </source>
</evidence>
<dbReference type="AlphaFoldDB" id="A0A1I6M6Q3"/>